<proteinExistence type="predicted"/>
<dbReference type="OrthoDB" id="5358475at2759"/>
<evidence type="ECO:0008006" key="3">
    <source>
        <dbReference type="Google" id="ProtNLM"/>
    </source>
</evidence>
<dbReference type="Proteomes" id="UP000242287">
    <property type="component" value="Unassembled WGS sequence"/>
</dbReference>
<dbReference type="STRING" id="703135.A0A2A9NET4"/>
<sequence>MGRSVQAPLFERLPVGSIKPAGWAHNQAQIQADGLAGHLWEFDSYVNGSIWVEGGSIEYSDMHEAAPYWFNAMVSLAFQLDDPRLIGQVRTFLDWTLDHQGEDGWIGPEPFVPNATIPRLVWPRYLALLGLVQYAEADPTQTDRIVTAMHRFLSLANQIWKTGQQGVPSMGFQFDYQFVRWEELVFILQWVYDKDPRGKEDELLETMKLARDTGFSWKNDWFVEGKFPTSAVTHFTMQTVPALKSEAVAWRFTNDPTDRDNTFSRIDMLYRFHGRASGTFSADEHLGGLDPSRGYLGWEISEQIFSLATIYQIFGNNSVADRVETLAYNALPAAIMHDWWSHQYDQEVNQIWAQTMNPSPWGNNGPNSNVFGFEPNYPCCSVNHPQAYPKFWANSFMTSHGGTSLVHVLLGPATFSGTLGNNNRIQVDTLYPFGLTLKYTITASKTLSFSVRVPEWAKNSQSTVKLNGQSQGTALNPDEETSLYTIKAESGTTTFEVSLHAETVIEKRFNDAVAITRGPLNYAVEIDHNTTVTPGLRSAQALGDVKRLFPNAPPEFLTPTDNHTRDNTLLPISEWRLAIEPSTLVMHDDTASSSGSDSLPFYVWAPGNQPVSMTADACQIEWPLLHGTAAPPPQSPVACAGGEMFKVKLVPFAAAKLRLGEIPTMKVGN</sequence>
<dbReference type="PANTHER" id="PTHR31151:SF0">
    <property type="entry name" value="PROLINE-TRNA LIGASE (DUF1680)"/>
    <property type="match status" value="1"/>
</dbReference>
<dbReference type="PANTHER" id="PTHR31151">
    <property type="entry name" value="PROLINE-TRNA LIGASE (DUF1680)"/>
    <property type="match status" value="1"/>
</dbReference>
<organism evidence="1 2">
    <name type="scientific">Amanita thiersii Skay4041</name>
    <dbReference type="NCBI Taxonomy" id="703135"/>
    <lineage>
        <taxon>Eukaryota</taxon>
        <taxon>Fungi</taxon>
        <taxon>Dikarya</taxon>
        <taxon>Basidiomycota</taxon>
        <taxon>Agaricomycotina</taxon>
        <taxon>Agaricomycetes</taxon>
        <taxon>Agaricomycetidae</taxon>
        <taxon>Agaricales</taxon>
        <taxon>Pluteineae</taxon>
        <taxon>Amanitaceae</taxon>
        <taxon>Amanita</taxon>
    </lineage>
</organism>
<evidence type="ECO:0000313" key="1">
    <source>
        <dbReference type="EMBL" id="PFH49515.1"/>
    </source>
</evidence>
<reference evidence="1 2" key="1">
    <citation type="submission" date="2014-02" db="EMBL/GenBank/DDBJ databases">
        <title>Transposable element dynamics among asymbiotic and ectomycorrhizal Amanita fungi.</title>
        <authorList>
            <consortium name="DOE Joint Genome Institute"/>
            <person name="Hess J."/>
            <person name="Skrede I."/>
            <person name="Wolfe B."/>
            <person name="LaButti K."/>
            <person name="Ohm R.A."/>
            <person name="Grigoriev I.V."/>
            <person name="Pringle A."/>
        </authorList>
    </citation>
    <scope>NUCLEOTIDE SEQUENCE [LARGE SCALE GENOMIC DNA]</scope>
    <source>
        <strain evidence="1 2">SKay4041</strain>
    </source>
</reference>
<evidence type="ECO:0000313" key="2">
    <source>
        <dbReference type="Proteomes" id="UP000242287"/>
    </source>
</evidence>
<gene>
    <name evidence="1" type="ORF">AMATHDRAFT_194841</name>
</gene>
<dbReference type="AlphaFoldDB" id="A0A2A9NET4"/>
<dbReference type="EMBL" id="KZ302027">
    <property type="protein sequence ID" value="PFH49515.1"/>
    <property type="molecule type" value="Genomic_DNA"/>
</dbReference>
<protein>
    <recommendedName>
        <fullName evidence="3">Glycoside hydrolase family 127 protein</fullName>
    </recommendedName>
</protein>
<name>A0A2A9NET4_9AGAR</name>
<accession>A0A2A9NET4</accession>
<keyword evidence="2" id="KW-1185">Reference proteome</keyword>